<protein>
    <recommendedName>
        <fullName evidence="4">TraH</fullName>
    </recommendedName>
</protein>
<dbReference type="EMBL" id="AATS01000001">
    <property type="protein sequence ID" value="EAU56065.1"/>
    <property type="molecule type" value="Genomic_DNA"/>
</dbReference>
<sequence length="463" mass="50312">MKRILCALLAVACLATEASAGINQDMRNFYSSLGMSGNVTPAGVYQSQAGGYFTGGGMFIKAPVRSYQLLSITPPSISEGCGGIDLYLGGFSFINKAQFTQMLRNIGNNAVGYAFNLALQTFAPQIYSTMQDLQKVIQKINQASINSCHAAQTAVNGLVGVLTENSAKGCQAIAMARGIVSDYKDAERYCQSGGARRNIYYGMPLTPQEKEQQMARKNLLWTGMKKQTYTGLSASMKEFLMSLVGTYVIETAAGGQPDVRYLAPTALKLEQLVNGTGGVAAAEVYKCDTATDCLKPAKVKIPLDGYRKQVQAALDEIRTKLSSERFGAPAQLTANTRKLIGISRLPVLKMMTTAVALGPSVALQVENELVEPVAFDMVATYLDWAYKAAVDSARQVAATAPKELWGALMASVDSRNREFREITKNRNFMAATEILQKARFLDQVLISNLTPHFQEVFQYARAH</sequence>
<dbReference type="OrthoDB" id="9797479at2"/>
<dbReference type="InterPro" id="IPR010927">
    <property type="entry name" value="T4SS_TraH"/>
</dbReference>
<feature type="signal peptide" evidence="1">
    <location>
        <begin position="1"/>
        <end position="20"/>
    </location>
</feature>
<comment type="caution">
    <text evidence="2">The sequence shown here is derived from an EMBL/GenBank/DDBJ whole genome shotgun (WGS) entry which is preliminary data.</text>
</comment>
<gene>
    <name evidence="2" type="ORF">SPV1_04573</name>
</gene>
<evidence type="ECO:0000313" key="2">
    <source>
        <dbReference type="EMBL" id="EAU56065.1"/>
    </source>
</evidence>
<dbReference type="Proteomes" id="UP000005297">
    <property type="component" value="Unassembled WGS sequence"/>
</dbReference>
<organism evidence="2 3">
    <name type="scientific">Mariprofundus ferrooxydans PV-1</name>
    <dbReference type="NCBI Taxonomy" id="314345"/>
    <lineage>
        <taxon>Bacteria</taxon>
        <taxon>Pseudomonadati</taxon>
        <taxon>Pseudomonadota</taxon>
        <taxon>Candidatius Mariprofundia</taxon>
        <taxon>Mariprofundales</taxon>
        <taxon>Mariprofundaceae</taxon>
        <taxon>Mariprofundus</taxon>
    </lineage>
</organism>
<proteinExistence type="predicted"/>
<dbReference type="AlphaFoldDB" id="Q0F376"/>
<dbReference type="eggNOG" id="ENOG50308GU">
    <property type="taxonomic scope" value="Bacteria"/>
</dbReference>
<feature type="chain" id="PRO_5004171626" description="TraH" evidence="1">
    <location>
        <begin position="21"/>
        <end position="463"/>
    </location>
</feature>
<dbReference type="STRING" id="314344.AL013_12100"/>
<dbReference type="InParanoid" id="Q0F376"/>
<keyword evidence="1" id="KW-0732">Signal</keyword>
<evidence type="ECO:0000256" key="1">
    <source>
        <dbReference type="SAM" id="SignalP"/>
    </source>
</evidence>
<name>Q0F376_9PROT</name>
<dbReference type="HOGENOM" id="CLU_038342_1_1_0"/>
<accession>Q0F376</accession>
<keyword evidence="3" id="KW-1185">Reference proteome</keyword>
<dbReference type="Pfam" id="PF06122">
    <property type="entry name" value="TraH"/>
    <property type="match status" value="1"/>
</dbReference>
<reference evidence="2 3" key="1">
    <citation type="submission" date="2006-09" db="EMBL/GenBank/DDBJ databases">
        <authorList>
            <person name="Emerson D."/>
            <person name="Ferriera S."/>
            <person name="Johnson J."/>
            <person name="Kravitz S."/>
            <person name="Halpern A."/>
            <person name="Remington K."/>
            <person name="Beeson K."/>
            <person name="Tran B."/>
            <person name="Rogers Y.-H."/>
            <person name="Friedman R."/>
            <person name="Venter J.C."/>
        </authorList>
    </citation>
    <scope>NUCLEOTIDE SEQUENCE [LARGE SCALE GENOMIC DNA]</scope>
    <source>
        <strain evidence="2 3">PV-1</strain>
    </source>
</reference>
<dbReference type="RefSeq" id="WP_009851210.1">
    <property type="nucleotide sequence ID" value="NZ_DS022295.1"/>
</dbReference>
<evidence type="ECO:0008006" key="4">
    <source>
        <dbReference type="Google" id="ProtNLM"/>
    </source>
</evidence>
<evidence type="ECO:0000313" key="3">
    <source>
        <dbReference type="Proteomes" id="UP000005297"/>
    </source>
</evidence>